<keyword evidence="2" id="KW-1185">Reference proteome</keyword>
<accession>A0ABV6YNX8</accession>
<dbReference type="Proteomes" id="UP001594288">
    <property type="component" value="Unassembled WGS sequence"/>
</dbReference>
<name>A0ABV6YNX8_UNCEI</name>
<feature type="non-terminal residue" evidence="1">
    <location>
        <position position="1"/>
    </location>
</feature>
<evidence type="ECO:0000313" key="1">
    <source>
        <dbReference type="EMBL" id="MFC1799780.1"/>
    </source>
</evidence>
<proteinExistence type="predicted"/>
<comment type="caution">
    <text evidence="1">The sequence shown here is derived from an EMBL/GenBank/DDBJ whole genome shotgun (WGS) entry which is preliminary data.</text>
</comment>
<protein>
    <submittedName>
        <fullName evidence="1">Uncharacterized protein</fullName>
    </submittedName>
</protein>
<sequence>GLRALIGSRSFLFHVGADYSFGKQKISPVGSLTFPLWRGGFFGGGGDFRFAWVFGSDNSFSLGLNIPLWQPEMGRTRPQHDYVALPKSPELRKPDYEPGAELTETIADLREAGSWISRFTTPFLDQEIRSDEDNLEEVNKDVAEFRAYLDSRNQDFPGGHTYEGVVAFYHDEIDKAFSMALEGAGGGESELGKRAAQVAREALLEEVIIPYNRLLGQRKKNDELLGLGSRAEQIFRVWLYLDSGILKEKREGVMYVFRHLVEFMEDSRESSRDIWEDSRLVWIPMHYALRTEDHDTQKELDAIIERTVGVNFTTGNDVHYVINEQFQIELARMILEAEDYHVLWIHDYAGLNDHGDPDRIGYRMAREAYLRALTERVKLYDTTGKMPVYMIFIDQYYFETNKGKLWLEFLENPLDRTIELPEEFAEWEQKIRDSQDELKRAVANSRGLQEGARLYGRDWLTNRVKVHINITNPADFSFRSAHLADYLWIATDNIMRDHRKISFYDVTELDPGKGEAIYTGMGVGEHYVGAGWDDRAVLARGPAVVDLKRTARELLYTQGFKDDDIPDVLMPREKPANYDDLIEELVAMGWNTSAMQVHNLTGFARKDANVARAVLYDLMPGGSHMYIPDSLWNNPLWGSMLVGAALRGCWVFPIAPSLENAPSAGLPQMLRANELFRRFIAIQEGMKEGIESAGGKFRVGIYNLDINVNDQVARGKLIEKNLAENEWLRDLFPFHPSVFQMLRDLDEEFEAAGYKPVHLAGEAEGEHKPKLHLKSQFFASRQALSTLLPLEEWTDIVHDYVLARADEVRLRGPDGAYPDVKERREKLSESVIPLLEAWDANRTYAEREQSVFYLAVGSFNQNYRSMLMDGEVLFIVSDYDALMAFLDFAGMIYLVTWVESIEELEELLPSTEGFKRWISRYMKRAV</sequence>
<gene>
    <name evidence="1" type="ORF">ACFL2Z_02580</name>
</gene>
<reference evidence="1 2" key="1">
    <citation type="submission" date="2024-09" db="EMBL/GenBank/DDBJ databases">
        <authorList>
            <person name="D'Angelo T."/>
        </authorList>
    </citation>
    <scope>NUCLEOTIDE SEQUENCE [LARGE SCALE GENOMIC DNA]</scope>
    <source>
        <strain evidence="1">SAG AM-311-F02</strain>
    </source>
</reference>
<organism evidence="1 2">
    <name type="scientific">Eiseniibacteriota bacterium</name>
    <dbReference type="NCBI Taxonomy" id="2212470"/>
    <lineage>
        <taxon>Bacteria</taxon>
        <taxon>Candidatus Eiseniibacteriota</taxon>
    </lineage>
</organism>
<dbReference type="EMBL" id="JBHPEI010000029">
    <property type="protein sequence ID" value="MFC1799780.1"/>
    <property type="molecule type" value="Genomic_DNA"/>
</dbReference>
<evidence type="ECO:0000313" key="2">
    <source>
        <dbReference type="Proteomes" id="UP001594288"/>
    </source>
</evidence>